<evidence type="ECO:0000313" key="1">
    <source>
        <dbReference type="EMBL" id="ACR73411.1"/>
    </source>
</evidence>
<dbReference type="EMBL" id="CP001106">
    <property type="protein sequence ID" value="ACR73411.1"/>
    <property type="molecule type" value="Genomic_DNA"/>
</dbReference>
<name>C4Z7Y3_LACE2</name>
<keyword evidence="2" id="KW-1185">Reference proteome</keyword>
<reference evidence="1 2" key="1">
    <citation type="journal article" date="2009" name="Proc. Natl. Acad. Sci. U.S.A.">
        <title>Characterizing a model human gut microbiota composed of members of its two dominant bacterial phyla.</title>
        <authorList>
            <person name="Mahowald M.A."/>
            <person name="Rey F.E."/>
            <person name="Seedorf H."/>
            <person name="Turnbaugh P.J."/>
            <person name="Fulton R.S."/>
            <person name="Wollam A."/>
            <person name="Shah N."/>
            <person name="Wang C."/>
            <person name="Magrini V."/>
            <person name="Wilson R.K."/>
            <person name="Cantarel B.L."/>
            <person name="Coutinho P.M."/>
            <person name="Henrissat B."/>
            <person name="Crock L.W."/>
            <person name="Russell A."/>
            <person name="Verberkmoes N.C."/>
            <person name="Hettich R.L."/>
            <person name="Gordon J.I."/>
        </authorList>
    </citation>
    <scope>NUCLEOTIDE SEQUENCE [LARGE SCALE GENOMIC DNA]</scope>
    <source>
        <strain evidence="2">ATCC 27750 / DSM 3376 / VPI C15-48 / C15-B4</strain>
        <plasmid evidence="1">unnamed</plasmid>
    </source>
</reference>
<dbReference type="KEGG" id="eel:EUBELI_20266"/>
<proteinExistence type="predicted"/>
<dbReference type="Proteomes" id="UP000001476">
    <property type="component" value="Plasmid pEubeli2"/>
</dbReference>
<protein>
    <submittedName>
        <fullName evidence="1">Uncharacterized protein</fullName>
    </submittedName>
</protein>
<geneLocation type="plasmid" evidence="2">
    <name>pEubeli2</name>
</geneLocation>
<accession>C4Z7Y3</accession>
<sequence>MLSQNLYNDYKSRTGARKLIDKMMKAAQYKQAGFGVVNDEHI</sequence>
<dbReference type="AlphaFoldDB" id="C4Z7Y3"/>
<gene>
    <name evidence="1" type="ordered locus">EUBELI_20266</name>
</gene>
<dbReference type="HOGENOM" id="CLU_3251662_0_0_9"/>
<evidence type="ECO:0000313" key="2">
    <source>
        <dbReference type="Proteomes" id="UP000001476"/>
    </source>
</evidence>
<organism evidence="1 2">
    <name type="scientific">Lachnospira eligens (strain ATCC 27750 / DSM 3376 / VPI C15-48 / C15-B4)</name>
    <name type="common">Eubacterium eligens</name>
    <dbReference type="NCBI Taxonomy" id="515620"/>
    <lineage>
        <taxon>Bacteria</taxon>
        <taxon>Bacillati</taxon>
        <taxon>Bacillota</taxon>
        <taxon>Clostridia</taxon>
        <taxon>Lachnospirales</taxon>
        <taxon>Lachnospiraceae</taxon>
        <taxon>Lachnospira</taxon>
    </lineage>
</organism>
<keyword evidence="1" id="KW-0614">Plasmid</keyword>